<dbReference type="GO" id="GO:0046872">
    <property type="term" value="F:metal ion binding"/>
    <property type="evidence" value="ECO:0007669"/>
    <property type="project" value="UniProtKB-KW"/>
</dbReference>
<evidence type="ECO:0000256" key="1">
    <source>
        <dbReference type="ARBA" id="ARBA00001968"/>
    </source>
</evidence>
<comment type="caution">
    <text evidence="4">The sequence shown here is derived from an EMBL/GenBank/DDBJ whole genome shotgun (WGS) entry which is preliminary data.</text>
</comment>
<organism evidence="4 5">
    <name type="scientific">Amphibalanus amphitrite</name>
    <name type="common">Striped barnacle</name>
    <name type="synonym">Balanus amphitrite</name>
    <dbReference type="NCBI Taxonomy" id="1232801"/>
    <lineage>
        <taxon>Eukaryota</taxon>
        <taxon>Metazoa</taxon>
        <taxon>Ecdysozoa</taxon>
        <taxon>Arthropoda</taxon>
        <taxon>Crustacea</taxon>
        <taxon>Multicrustacea</taxon>
        <taxon>Cirripedia</taxon>
        <taxon>Thoracica</taxon>
        <taxon>Thoracicalcarea</taxon>
        <taxon>Balanomorpha</taxon>
        <taxon>Balanoidea</taxon>
        <taxon>Balanidae</taxon>
        <taxon>Amphibalaninae</taxon>
        <taxon>Amphibalanus</taxon>
    </lineage>
</organism>
<dbReference type="Proteomes" id="UP000440578">
    <property type="component" value="Unassembled WGS sequence"/>
</dbReference>
<accession>A0A6A4VC37</accession>
<sequence length="74" mass="8267">MVPDERRATYLNRKGFTSINCMAVVGPDRQFFSVALHCTGRVHDARVYTCPNVGPREQVPAETLVGLQNLLVHL</sequence>
<proteinExistence type="predicted"/>
<keyword evidence="5" id="KW-1185">Reference proteome</keyword>
<evidence type="ECO:0000256" key="2">
    <source>
        <dbReference type="ARBA" id="ARBA00022723"/>
    </source>
</evidence>
<keyword evidence="2" id="KW-0479">Metal-binding</keyword>
<feature type="domain" description="DDE Tnp4" evidence="3">
    <location>
        <begin position="5"/>
        <end position="49"/>
    </location>
</feature>
<evidence type="ECO:0000313" key="4">
    <source>
        <dbReference type="EMBL" id="KAF0291253.1"/>
    </source>
</evidence>
<comment type="cofactor">
    <cofactor evidence="1">
        <name>a divalent metal cation</name>
        <dbReference type="ChEBI" id="CHEBI:60240"/>
    </cofactor>
</comment>
<dbReference type="InterPro" id="IPR027806">
    <property type="entry name" value="HARBI1_dom"/>
</dbReference>
<dbReference type="Pfam" id="PF13359">
    <property type="entry name" value="DDE_Tnp_4"/>
    <property type="match status" value="1"/>
</dbReference>
<gene>
    <name evidence="4" type="ORF">FJT64_010596</name>
</gene>
<evidence type="ECO:0000313" key="5">
    <source>
        <dbReference type="Proteomes" id="UP000440578"/>
    </source>
</evidence>
<dbReference type="AlphaFoldDB" id="A0A6A4VC37"/>
<protein>
    <recommendedName>
        <fullName evidence="3">DDE Tnp4 domain-containing protein</fullName>
    </recommendedName>
</protein>
<evidence type="ECO:0000259" key="3">
    <source>
        <dbReference type="Pfam" id="PF13359"/>
    </source>
</evidence>
<reference evidence="4 5" key="1">
    <citation type="submission" date="2019-07" db="EMBL/GenBank/DDBJ databases">
        <title>Draft genome assembly of a fouling barnacle, Amphibalanus amphitrite (Darwin, 1854): The first reference genome for Thecostraca.</title>
        <authorList>
            <person name="Kim W."/>
        </authorList>
    </citation>
    <scope>NUCLEOTIDE SEQUENCE [LARGE SCALE GENOMIC DNA]</scope>
    <source>
        <strain evidence="4">SNU_AA5</strain>
        <tissue evidence="4">Soma without cirri and trophi</tissue>
    </source>
</reference>
<name>A0A6A4VC37_AMPAM</name>
<dbReference type="EMBL" id="VIIS01001895">
    <property type="protein sequence ID" value="KAF0291253.1"/>
    <property type="molecule type" value="Genomic_DNA"/>
</dbReference>